<evidence type="ECO:0000256" key="7">
    <source>
        <dbReference type="ARBA" id="ARBA00034808"/>
    </source>
</evidence>
<dbReference type="PANTHER" id="PTHR11070">
    <property type="entry name" value="UVRD / RECB / PCRA DNA HELICASE FAMILY MEMBER"/>
    <property type="match status" value="1"/>
</dbReference>
<dbReference type="InterPro" id="IPR014016">
    <property type="entry name" value="UvrD-like_ATP-bd"/>
</dbReference>
<evidence type="ECO:0000256" key="5">
    <source>
        <dbReference type="ARBA" id="ARBA00023235"/>
    </source>
</evidence>
<sequence length="803" mass="95007">MKGDFQMFHYSNLIFKMDVDNETPEQLENTLRRGTKIHFFTYDPIDSISENTFLKKAIKEQMLFLYEVKFNDSLNQDFIYYDGTIPETELTLLSENAVYFNKDQFIIEHAPLQENISVSAGAGTGKTTVMINRILYLKTNIPNLSFSEIGLVTFTNKAALNMREKLINKLKVYFDFTKDLKYLNWIQELKNMTIGTIHAFAERILHLNKEMLFEYREVHISQFRYKRRKIIEEVIDDFNLNYPDLFRKFKYIEQYRIIQSVENIIDQISNFSIPVERIVQMNFGKSEDDSHILYDILVKETCMRLEDYKNDSNSMDVNDLIIALDRVMNREENYIIPFKYLFIDEFQDTDRIQTKFFAYLANRFSLYLFVVGDVKQSIYRFRGADYTAFRQLASQTVIPQEYFLQKNYRTDTKLLNNLNSIFAVWPKYVDAFRFNDTDQLLSGFDSKESDETNFISKKFQTSIGRVNFLKEIENTDTAVLLRTNKEVTDFSIFCEENNIFHSSEQDGNFYRSVPVREFYQLLRRFTRPNNWKNRYTLHLSSYGDRVLEIEKLLADFSTEKTSHNLLMELDTKFSNFEERFNRMSPFKVFQEIIENVDPATVYAQRFSVNKSEKNQYTDKQVKLLRLEYQMNLNQLLYQLKKELKDNIPSLFKIEKLLSIKMQTDKTMSTIHEVDPDINRLSIMTVHKAKGLEFDQVYLPETKKLFISSIQTDVIVNQDSIGYKAYINKGKTYTNDIYKKLNKEERLENIGEETRLLYVALTRAKKAIFAEAPIETNSHTVKNWSDLIAKGFSETSSYETLFSD</sequence>
<organism evidence="11 12">
    <name type="scientific">Virgibacillus indicus</name>
    <dbReference type="NCBI Taxonomy" id="2024554"/>
    <lineage>
        <taxon>Bacteria</taxon>
        <taxon>Bacillati</taxon>
        <taxon>Bacillota</taxon>
        <taxon>Bacilli</taxon>
        <taxon>Bacillales</taxon>
        <taxon>Bacillaceae</taxon>
        <taxon>Virgibacillus</taxon>
    </lineage>
</organism>
<keyword evidence="1 9" id="KW-0547">Nucleotide-binding</keyword>
<reference evidence="11 12" key="1">
    <citation type="submission" date="2017-08" db="EMBL/GenBank/DDBJ databases">
        <title>Virgibacillus indicus sp. nov. and Virgibacillus profoundi sp. nov, two moderately halophilic bacteria isolated from marine sediment by using the Microfluidic Streak Plate.</title>
        <authorList>
            <person name="Xu B."/>
            <person name="Hu B."/>
            <person name="Wang J."/>
            <person name="Zhu Y."/>
            <person name="Huang L."/>
            <person name="Du W."/>
            <person name="Huang Y."/>
        </authorList>
    </citation>
    <scope>NUCLEOTIDE SEQUENCE [LARGE SCALE GENOMIC DNA]</scope>
    <source>
        <strain evidence="11 12">IO3-P2-C2</strain>
    </source>
</reference>
<evidence type="ECO:0000256" key="3">
    <source>
        <dbReference type="ARBA" id="ARBA00022806"/>
    </source>
</evidence>
<accession>A0A265NDU2</accession>
<dbReference type="GO" id="GO:0005524">
    <property type="term" value="F:ATP binding"/>
    <property type="evidence" value="ECO:0007669"/>
    <property type="project" value="UniProtKB-UniRule"/>
</dbReference>
<dbReference type="PROSITE" id="PS51198">
    <property type="entry name" value="UVRD_HELICASE_ATP_BIND"/>
    <property type="match status" value="1"/>
</dbReference>
<comment type="catalytic activity">
    <reaction evidence="8">
        <text>ATP + H2O = ADP + phosphate + H(+)</text>
        <dbReference type="Rhea" id="RHEA:13065"/>
        <dbReference type="ChEBI" id="CHEBI:15377"/>
        <dbReference type="ChEBI" id="CHEBI:15378"/>
        <dbReference type="ChEBI" id="CHEBI:30616"/>
        <dbReference type="ChEBI" id="CHEBI:43474"/>
        <dbReference type="ChEBI" id="CHEBI:456216"/>
        <dbReference type="EC" id="5.6.2.4"/>
    </reaction>
</comment>
<dbReference type="GO" id="GO:0016887">
    <property type="term" value="F:ATP hydrolysis activity"/>
    <property type="evidence" value="ECO:0007669"/>
    <property type="project" value="RHEA"/>
</dbReference>
<dbReference type="AlphaFoldDB" id="A0A265NDU2"/>
<comment type="catalytic activity">
    <reaction evidence="6">
        <text>Couples ATP hydrolysis with the unwinding of duplex DNA by translocating in the 3'-5' direction.</text>
        <dbReference type="EC" id="5.6.2.4"/>
    </reaction>
</comment>
<dbReference type="InterPro" id="IPR027417">
    <property type="entry name" value="P-loop_NTPase"/>
</dbReference>
<dbReference type="InterPro" id="IPR014017">
    <property type="entry name" value="DNA_helicase_UvrD-like_C"/>
</dbReference>
<dbReference type="GO" id="GO:0003677">
    <property type="term" value="F:DNA binding"/>
    <property type="evidence" value="ECO:0007669"/>
    <property type="project" value="InterPro"/>
</dbReference>
<evidence type="ECO:0000313" key="12">
    <source>
        <dbReference type="Proteomes" id="UP000216498"/>
    </source>
</evidence>
<protein>
    <recommendedName>
        <fullName evidence="7">DNA 3'-5' helicase</fullName>
        <ecNumber evidence="7">5.6.2.4</ecNumber>
    </recommendedName>
</protein>
<keyword evidence="5" id="KW-0413">Isomerase</keyword>
<keyword evidence="2 9" id="KW-0378">Hydrolase</keyword>
<dbReference type="SUPFAM" id="SSF52540">
    <property type="entry name" value="P-loop containing nucleoside triphosphate hydrolases"/>
    <property type="match status" value="1"/>
</dbReference>
<dbReference type="PANTHER" id="PTHR11070:SF67">
    <property type="entry name" value="DNA 3'-5' HELICASE"/>
    <property type="match status" value="1"/>
</dbReference>
<dbReference type="Pfam" id="PF13361">
    <property type="entry name" value="UvrD_C"/>
    <property type="match status" value="1"/>
</dbReference>
<dbReference type="Pfam" id="PF00580">
    <property type="entry name" value="UvrD-helicase"/>
    <property type="match status" value="1"/>
</dbReference>
<evidence type="ECO:0000313" key="11">
    <source>
        <dbReference type="EMBL" id="OZU89629.1"/>
    </source>
</evidence>
<name>A0A265NDU2_9BACI</name>
<feature type="binding site" evidence="9">
    <location>
        <begin position="120"/>
        <end position="127"/>
    </location>
    <ligand>
        <name>ATP</name>
        <dbReference type="ChEBI" id="CHEBI:30616"/>
    </ligand>
</feature>
<dbReference type="CDD" id="cd17932">
    <property type="entry name" value="DEXQc_UvrD"/>
    <property type="match status" value="1"/>
</dbReference>
<dbReference type="Gene3D" id="1.10.486.10">
    <property type="entry name" value="PCRA, domain 4"/>
    <property type="match status" value="1"/>
</dbReference>
<evidence type="ECO:0000256" key="9">
    <source>
        <dbReference type="PROSITE-ProRule" id="PRU00560"/>
    </source>
</evidence>
<evidence type="ECO:0000256" key="8">
    <source>
        <dbReference type="ARBA" id="ARBA00048988"/>
    </source>
</evidence>
<dbReference type="Gene3D" id="3.40.50.300">
    <property type="entry name" value="P-loop containing nucleotide triphosphate hydrolases"/>
    <property type="match status" value="3"/>
</dbReference>
<evidence type="ECO:0000256" key="1">
    <source>
        <dbReference type="ARBA" id="ARBA00022741"/>
    </source>
</evidence>
<evidence type="ECO:0000259" key="10">
    <source>
        <dbReference type="PROSITE" id="PS51198"/>
    </source>
</evidence>
<dbReference type="EMBL" id="NPMS01000001">
    <property type="protein sequence ID" value="OZU89629.1"/>
    <property type="molecule type" value="Genomic_DNA"/>
</dbReference>
<dbReference type="OrthoDB" id="9810135at2"/>
<dbReference type="GO" id="GO:0000725">
    <property type="term" value="P:recombinational repair"/>
    <property type="evidence" value="ECO:0007669"/>
    <property type="project" value="TreeGrafter"/>
</dbReference>
<comment type="caution">
    <text evidence="11">The sequence shown here is derived from an EMBL/GenBank/DDBJ whole genome shotgun (WGS) entry which is preliminary data.</text>
</comment>
<keyword evidence="3 9" id="KW-0347">Helicase</keyword>
<dbReference type="GO" id="GO:0043138">
    <property type="term" value="F:3'-5' DNA helicase activity"/>
    <property type="evidence" value="ECO:0007669"/>
    <property type="project" value="UniProtKB-EC"/>
</dbReference>
<dbReference type="GO" id="GO:0005829">
    <property type="term" value="C:cytosol"/>
    <property type="evidence" value="ECO:0007669"/>
    <property type="project" value="TreeGrafter"/>
</dbReference>
<evidence type="ECO:0000256" key="2">
    <source>
        <dbReference type="ARBA" id="ARBA00022801"/>
    </source>
</evidence>
<feature type="domain" description="UvrD-like helicase ATP-binding" evidence="10">
    <location>
        <begin position="99"/>
        <end position="411"/>
    </location>
</feature>
<dbReference type="Proteomes" id="UP000216498">
    <property type="component" value="Unassembled WGS sequence"/>
</dbReference>
<proteinExistence type="predicted"/>
<keyword evidence="12" id="KW-1185">Reference proteome</keyword>
<dbReference type="InterPro" id="IPR000212">
    <property type="entry name" value="DNA_helicase_UvrD/REP"/>
</dbReference>
<evidence type="ECO:0000256" key="6">
    <source>
        <dbReference type="ARBA" id="ARBA00034617"/>
    </source>
</evidence>
<gene>
    <name evidence="11" type="ORF">CIL03_00340</name>
</gene>
<dbReference type="EC" id="5.6.2.4" evidence="7"/>
<evidence type="ECO:0000256" key="4">
    <source>
        <dbReference type="ARBA" id="ARBA00022840"/>
    </source>
</evidence>
<keyword evidence="4 9" id="KW-0067">ATP-binding</keyword>